<keyword evidence="3" id="KW-1185">Reference proteome</keyword>
<proteinExistence type="predicted"/>
<sequence>MKLSAGVVAQPTSQLVSRQLAERPATNETAAVKHAAAASRPRTLPDDSVTFSTSLKDSPQRMKASQPVSSEEKQALLQPPGSPLGGFSVYG</sequence>
<dbReference type="RefSeq" id="WP_149305959.1">
    <property type="nucleotide sequence ID" value="NZ_SRSD01000001.1"/>
</dbReference>
<dbReference type="AlphaFoldDB" id="A0A5A9XTH5"/>
<feature type="region of interest" description="Disordered" evidence="1">
    <location>
        <begin position="1"/>
        <end position="91"/>
    </location>
</feature>
<dbReference type="Proteomes" id="UP000324298">
    <property type="component" value="Unassembled WGS sequence"/>
</dbReference>
<evidence type="ECO:0000313" key="3">
    <source>
        <dbReference type="Proteomes" id="UP000324298"/>
    </source>
</evidence>
<dbReference type="EMBL" id="SRSD01000001">
    <property type="protein sequence ID" value="KAA0895379.1"/>
    <property type="molecule type" value="Genomic_DNA"/>
</dbReference>
<name>A0A5A9XTH5_9BACT</name>
<evidence type="ECO:0000256" key="1">
    <source>
        <dbReference type="SAM" id="MobiDB-lite"/>
    </source>
</evidence>
<gene>
    <name evidence="2" type="ORF">ET418_02335</name>
</gene>
<accession>A0A5A9XTH5</accession>
<dbReference type="OrthoDB" id="9876197at2"/>
<comment type="caution">
    <text evidence="2">The sequence shown here is derived from an EMBL/GenBank/DDBJ whole genome shotgun (WGS) entry which is preliminary data.</text>
</comment>
<protein>
    <submittedName>
        <fullName evidence="2">Uncharacterized protein</fullName>
    </submittedName>
</protein>
<evidence type="ECO:0000313" key="2">
    <source>
        <dbReference type="EMBL" id="KAA0895379.1"/>
    </source>
</evidence>
<organism evidence="2 3">
    <name type="scientific">Oryzomonas rubra</name>
    <dbReference type="NCBI Taxonomy" id="2509454"/>
    <lineage>
        <taxon>Bacteria</taxon>
        <taxon>Pseudomonadati</taxon>
        <taxon>Thermodesulfobacteriota</taxon>
        <taxon>Desulfuromonadia</taxon>
        <taxon>Geobacterales</taxon>
        <taxon>Geobacteraceae</taxon>
        <taxon>Oryzomonas</taxon>
    </lineage>
</organism>
<reference evidence="2 3" key="1">
    <citation type="submission" date="2019-04" db="EMBL/GenBank/DDBJ databases">
        <title>Geobacter ruber sp. nov., ferric-reducing bacteria isolated from paddy soil.</title>
        <authorList>
            <person name="Xu Z."/>
            <person name="Masuda Y."/>
            <person name="Itoh H."/>
            <person name="Senoo K."/>
        </authorList>
    </citation>
    <scope>NUCLEOTIDE SEQUENCE [LARGE SCALE GENOMIC DNA]</scope>
    <source>
        <strain evidence="2 3">Red88</strain>
    </source>
</reference>